<proteinExistence type="inferred from homology"/>
<protein>
    <submittedName>
        <fullName evidence="3">Dihydrodipicolinate synthase family protein</fullName>
    </submittedName>
</protein>
<evidence type="ECO:0000256" key="2">
    <source>
        <dbReference type="PIRNR" id="PIRNR001365"/>
    </source>
</evidence>
<comment type="caution">
    <text evidence="3">The sequence shown here is derived from an EMBL/GenBank/DDBJ whole genome shotgun (WGS) entry which is preliminary data.</text>
</comment>
<dbReference type="InterPro" id="IPR013785">
    <property type="entry name" value="Aldolase_TIM"/>
</dbReference>
<organism evidence="3 4">
    <name type="scientific">Gemmata palustris</name>
    <dbReference type="NCBI Taxonomy" id="2822762"/>
    <lineage>
        <taxon>Bacteria</taxon>
        <taxon>Pseudomonadati</taxon>
        <taxon>Planctomycetota</taxon>
        <taxon>Planctomycetia</taxon>
        <taxon>Gemmatales</taxon>
        <taxon>Gemmataceae</taxon>
        <taxon>Gemmata</taxon>
    </lineage>
</organism>
<dbReference type="PANTHER" id="PTHR12128:SF72">
    <property type="entry name" value="DIHYDRODIPICOLINATE SYNTHASE"/>
    <property type="match status" value="1"/>
</dbReference>
<dbReference type="Proteomes" id="UP000676565">
    <property type="component" value="Unassembled WGS sequence"/>
</dbReference>
<dbReference type="PRINTS" id="PR00146">
    <property type="entry name" value="DHPICSNTHASE"/>
</dbReference>
<comment type="similarity">
    <text evidence="2">Belongs to the DapA family.</text>
</comment>
<name>A0ABS5C3F0_9BACT</name>
<reference evidence="3 4" key="1">
    <citation type="submission" date="2021-04" db="EMBL/GenBank/DDBJ databases">
        <authorList>
            <person name="Ivanova A."/>
        </authorList>
    </citation>
    <scope>NUCLEOTIDE SEQUENCE [LARGE SCALE GENOMIC DNA]</scope>
    <source>
        <strain evidence="3 4">G18</strain>
    </source>
</reference>
<gene>
    <name evidence="3" type="ORF">J8F10_35325</name>
</gene>
<evidence type="ECO:0000313" key="3">
    <source>
        <dbReference type="EMBL" id="MBP3960526.1"/>
    </source>
</evidence>
<dbReference type="SMART" id="SM01130">
    <property type="entry name" value="DHDPS"/>
    <property type="match status" value="1"/>
</dbReference>
<keyword evidence="1 2" id="KW-0456">Lyase</keyword>
<dbReference type="PANTHER" id="PTHR12128">
    <property type="entry name" value="DIHYDRODIPICOLINATE SYNTHASE"/>
    <property type="match status" value="1"/>
</dbReference>
<evidence type="ECO:0000313" key="4">
    <source>
        <dbReference type="Proteomes" id="UP000676565"/>
    </source>
</evidence>
<dbReference type="CDD" id="cd00408">
    <property type="entry name" value="DHDPS-like"/>
    <property type="match status" value="1"/>
</dbReference>
<evidence type="ECO:0000256" key="1">
    <source>
        <dbReference type="ARBA" id="ARBA00023239"/>
    </source>
</evidence>
<dbReference type="Gene3D" id="3.20.20.70">
    <property type="entry name" value="Aldolase class I"/>
    <property type="match status" value="1"/>
</dbReference>
<sequence>MSVRWAGVFPAVTTQFRSDQTLDLGATGRHLETIVASGVSGLVVCGSLGENQTLDPDEKRQVVETAVRVAQGRVPVVAGVAESSTAAAVRYARDCARIGASGLMVMPPMVYKADPGEAAGYFRAVAAATDLSWMLYNNPIGYTVDVTPERLVEFADIPNLGAIKESSGDPRRVTEIRLALGDRLAIFAGVDDLILESSILGIDGWVAGSGIAFPAENQRLWELTRAGKWDEARRLYRWSAPLMKLDTHPKFVQFIKLMVQEAGLGAEWVRAPRQPLTGAERERVLGIIRHGLKSRPALSK</sequence>
<dbReference type="Pfam" id="PF00701">
    <property type="entry name" value="DHDPS"/>
    <property type="match status" value="1"/>
</dbReference>
<dbReference type="RefSeq" id="WP_210662661.1">
    <property type="nucleotide sequence ID" value="NZ_JAGKQQ010000002.1"/>
</dbReference>
<dbReference type="PIRSF" id="PIRSF001365">
    <property type="entry name" value="DHDPS"/>
    <property type="match status" value="1"/>
</dbReference>
<dbReference type="InterPro" id="IPR002220">
    <property type="entry name" value="DapA-like"/>
</dbReference>
<dbReference type="SUPFAM" id="SSF51569">
    <property type="entry name" value="Aldolase"/>
    <property type="match status" value="1"/>
</dbReference>
<dbReference type="EMBL" id="JAGKQQ010000002">
    <property type="protein sequence ID" value="MBP3960526.1"/>
    <property type="molecule type" value="Genomic_DNA"/>
</dbReference>
<accession>A0ABS5C3F0</accession>
<keyword evidence="4" id="KW-1185">Reference proteome</keyword>